<dbReference type="Proteomes" id="UP000198281">
    <property type="component" value="Unassembled WGS sequence"/>
</dbReference>
<organism evidence="1 2">
    <name type="scientific">Edaphosphingomonas laterariae</name>
    <dbReference type="NCBI Taxonomy" id="861865"/>
    <lineage>
        <taxon>Bacteria</taxon>
        <taxon>Pseudomonadati</taxon>
        <taxon>Pseudomonadota</taxon>
        <taxon>Alphaproteobacteria</taxon>
        <taxon>Sphingomonadales</taxon>
        <taxon>Rhizorhabdaceae</taxon>
        <taxon>Edaphosphingomonas</taxon>
    </lineage>
</organism>
<protein>
    <submittedName>
        <fullName evidence="1">Uncharacterized protein</fullName>
    </submittedName>
</protein>
<accession>A0A239KIH7</accession>
<dbReference type="OrthoDB" id="7593759at2"/>
<dbReference type="RefSeq" id="WP_144033882.1">
    <property type="nucleotide sequence ID" value="NZ_FZOS01000052.1"/>
</dbReference>
<dbReference type="AlphaFoldDB" id="A0A239KIH7"/>
<reference evidence="2" key="1">
    <citation type="submission" date="2017-06" db="EMBL/GenBank/DDBJ databases">
        <authorList>
            <person name="Varghese N."/>
            <person name="Submissions S."/>
        </authorList>
    </citation>
    <scope>NUCLEOTIDE SEQUENCE [LARGE SCALE GENOMIC DNA]</scope>
    <source>
        <strain evidence="2">LNB2</strain>
    </source>
</reference>
<keyword evidence="2" id="KW-1185">Reference proteome</keyword>
<evidence type="ECO:0000313" key="1">
    <source>
        <dbReference type="EMBL" id="SNT17502.1"/>
    </source>
</evidence>
<dbReference type="EMBL" id="FZOS01000052">
    <property type="protein sequence ID" value="SNT17502.1"/>
    <property type="molecule type" value="Genomic_DNA"/>
</dbReference>
<gene>
    <name evidence="1" type="ORF">SAMN06295912_15217</name>
</gene>
<sequence length="112" mass="11915">MTQADPRCGQGFPFVVTAARLSHVAVRDPYRRTLLFTAEMMMRKMSLCLAPLLLLNLAAQSAPPASPALPPPPGVFETSADGGMLVHVESGTQFPAKIAGFERIGQVSFDGS</sequence>
<name>A0A239KIH7_9SPHN</name>
<evidence type="ECO:0000313" key="2">
    <source>
        <dbReference type="Proteomes" id="UP000198281"/>
    </source>
</evidence>
<proteinExistence type="predicted"/>